<dbReference type="Proteomes" id="UP000694923">
    <property type="component" value="Unplaced"/>
</dbReference>
<dbReference type="RefSeq" id="XP_008587941.1">
    <property type="nucleotide sequence ID" value="XM_008589719.1"/>
</dbReference>
<keyword evidence="1" id="KW-1185">Reference proteome</keyword>
<dbReference type="GeneID" id="103605133"/>
<dbReference type="InterPro" id="IPR037847">
    <property type="entry name" value="GRAMDC4"/>
</dbReference>
<organism evidence="1 2">
    <name type="scientific">Galeopterus variegatus</name>
    <name type="common">Malayan flying lemur</name>
    <name type="synonym">Cynocephalus variegatus</name>
    <dbReference type="NCBI Taxonomy" id="482537"/>
    <lineage>
        <taxon>Eukaryota</taxon>
        <taxon>Metazoa</taxon>
        <taxon>Chordata</taxon>
        <taxon>Craniata</taxon>
        <taxon>Vertebrata</taxon>
        <taxon>Euteleostomi</taxon>
        <taxon>Mammalia</taxon>
        <taxon>Eutheria</taxon>
        <taxon>Euarchontoglires</taxon>
        <taxon>Dermoptera</taxon>
        <taxon>Cynocephalidae</taxon>
        <taxon>Galeopterus</taxon>
    </lineage>
</organism>
<evidence type="ECO:0000313" key="1">
    <source>
        <dbReference type="Proteomes" id="UP000694923"/>
    </source>
</evidence>
<proteinExistence type="predicted"/>
<protein>
    <submittedName>
        <fullName evidence="2">GRAM domain-containing protein 4-like</fullName>
    </submittedName>
</protein>
<dbReference type="PANTHER" id="PTHR37402:SF1">
    <property type="entry name" value="GRAM DOMAIN-CONTAINING PROTEIN 4"/>
    <property type="match status" value="1"/>
</dbReference>
<dbReference type="PANTHER" id="PTHR37402">
    <property type="entry name" value="GRAM DOMAIN-CONTAINING PROTEIN 4"/>
    <property type="match status" value="1"/>
</dbReference>
<name>A0ABM0S500_GALVR</name>
<reference evidence="2" key="1">
    <citation type="submission" date="2025-08" db="UniProtKB">
        <authorList>
            <consortium name="RefSeq"/>
        </authorList>
    </citation>
    <scope>IDENTIFICATION</scope>
</reference>
<sequence>MPQACGGLAVAALSPREACGDSCAVVFQYKVLSVLPGSGMGIAVSTPSTQKPLVFGAMVHRDEAFETIFSQYMKITSAAASGGDS</sequence>
<accession>A0ABM0S500</accession>
<evidence type="ECO:0000313" key="2">
    <source>
        <dbReference type="RefSeq" id="XP_008587941.1"/>
    </source>
</evidence>
<gene>
    <name evidence="2" type="primary">LOC103605133</name>
</gene>